<organism evidence="1 2">
    <name type="scientific">Yinghuangia soli</name>
    <dbReference type="NCBI Taxonomy" id="2908204"/>
    <lineage>
        <taxon>Bacteria</taxon>
        <taxon>Bacillati</taxon>
        <taxon>Actinomycetota</taxon>
        <taxon>Actinomycetes</taxon>
        <taxon>Kitasatosporales</taxon>
        <taxon>Streptomycetaceae</taxon>
        <taxon>Yinghuangia</taxon>
    </lineage>
</organism>
<proteinExistence type="predicted"/>
<dbReference type="SUPFAM" id="SSF55961">
    <property type="entry name" value="Bet v1-like"/>
    <property type="match status" value="1"/>
</dbReference>
<gene>
    <name evidence="1" type="ORF">LZ495_29110</name>
</gene>
<sequence length="172" mass="19115">MAVLNIHERLLPGKADEVGALLDTLSGPDDRLWPRDAWPRMVLDGPLEVGASGGHGPIRYLVSAYVPGQWVRFAFTGPRGFEGFHEFTVHPISDETTVLRHTVAMRTRGPARLSWPLVFRPLHDACVEDGFDCAAHAVLGRPVPYTSWSHYVRFLRALLRRRPAAEARTAAA</sequence>
<name>A0AA41U2Z6_9ACTN</name>
<dbReference type="AlphaFoldDB" id="A0AA41U2Z6"/>
<evidence type="ECO:0000313" key="2">
    <source>
        <dbReference type="Proteomes" id="UP001165378"/>
    </source>
</evidence>
<accession>A0AA41U2Z6</accession>
<dbReference type="RefSeq" id="WP_235055918.1">
    <property type="nucleotide sequence ID" value="NZ_JAKFHA010000022.1"/>
</dbReference>
<evidence type="ECO:0000313" key="1">
    <source>
        <dbReference type="EMBL" id="MCF2531255.1"/>
    </source>
</evidence>
<dbReference type="EMBL" id="JAKFHA010000022">
    <property type="protein sequence ID" value="MCF2531255.1"/>
    <property type="molecule type" value="Genomic_DNA"/>
</dbReference>
<reference evidence="1" key="1">
    <citation type="submission" date="2022-01" db="EMBL/GenBank/DDBJ databases">
        <title>Genome-Based Taxonomic Classification of the Phylum Actinobacteria.</title>
        <authorList>
            <person name="Gao Y."/>
        </authorList>
    </citation>
    <scope>NUCLEOTIDE SEQUENCE</scope>
    <source>
        <strain evidence="1">KLBMP 8922</strain>
    </source>
</reference>
<dbReference type="Proteomes" id="UP001165378">
    <property type="component" value="Unassembled WGS sequence"/>
</dbReference>
<protein>
    <submittedName>
        <fullName evidence="1">SRPBCC family protein</fullName>
    </submittedName>
</protein>
<comment type="caution">
    <text evidence="1">The sequence shown here is derived from an EMBL/GenBank/DDBJ whole genome shotgun (WGS) entry which is preliminary data.</text>
</comment>
<keyword evidence="2" id="KW-1185">Reference proteome</keyword>